<sequence>MPYALSADIDALYGEDLLKVIADRDRSGTVDQPSVDRALQEATGEIDAYISQRYAVPVSPVPTVLRRVCVDMAVYYLAGETGATITLEISRRYERALSFLKDVAKGTATLGSTEGEGDPPTFGPVPTLGTFGEAVRA</sequence>
<keyword evidence="3" id="KW-1185">Reference proteome</keyword>
<proteinExistence type="predicted"/>
<dbReference type="RefSeq" id="WP_110373953.1">
    <property type="nucleotide sequence ID" value="NZ_JAHBRY010000001.1"/>
</dbReference>
<gene>
    <name evidence="2" type="ORF">C7450_103163</name>
</gene>
<protein>
    <submittedName>
        <fullName evidence="2">Phage gp36-like protein</fullName>
    </submittedName>
</protein>
<dbReference type="InterPro" id="IPR009752">
    <property type="entry name" value="Phage_Mu_GpJ"/>
</dbReference>
<feature type="region of interest" description="Disordered" evidence="1">
    <location>
        <begin position="109"/>
        <end position="137"/>
    </location>
</feature>
<evidence type="ECO:0000313" key="3">
    <source>
        <dbReference type="Proteomes" id="UP000248021"/>
    </source>
</evidence>
<organism evidence="2 3">
    <name type="scientific">Chelatococcus asaccharovorans</name>
    <dbReference type="NCBI Taxonomy" id="28210"/>
    <lineage>
        <taxon>Bacteria</taxon>
        <taxon>Pseudomonadati</taxon>
        <taxon>Pseudomonadota</taxon>
        <taxon>Alphaproteobacteria</taxon>
        <taxon>Hyphomicrobiales</taxon>
        <taxon>Chelatococcaceae</taxon>
        <taxon>Chelatococcus</taxon>
    </lineage>
</organism>
<evidence type="ECO:0000256" key="1">
    <source>
        <dbReference type="SAM" id="MobiDB-lite"/>
    </source>
</evidence>
<dbReference type="Pfam" id="PF07030">
    <property type="entry name" value="Phage_Mu_Gp36"/>
    <property type="match status" value="1"/>
</dbReference>
<dbReference type="AlphaFoldDB" id="A0A2V3UDQ7"/>
<dbReference type="OrthoDB" id="9812088at2"/>
<comment type="caution">
    <text evidence="2">The sequence shown here is derived from an EMBL/GenBank/DDBJ whole genome shotgun (WGS) entry which is preliminary data.</text>
</comment>
<reference evidence="2 3" key="1">
    <citation type="submission" date="2018-05" db="EMBL/GenBank/DDBJ databases">
        <title>Genomic Encyclopedia of Type Strains, Phase IV (KMG-IV): sequencing the most valuable type-strain genomes for metagenomic binning, comparative biology and taxonomic classification.</title>
        <authorList>
            <person name="Goeker M."/>
        </authorList>
    </citation>
    <scope>NUCLEOTIDE SEQUENCE [LARGE SCALE GENOMIC DNA]</scope>
    <source>
        <strain evidence="2 3">DSM 6462</strain>
    </source>
</reference>
<evidence type="ECO:0000313" key="2">
    <source>
        <dbReference type="EMBL" id="PXW61646.1"/>
    </source>
</evidence>
<accession>A0A2V3UDQ7</accession>
<dbReference type="EMBL" id="QJJK01000003">
    <property type="protein sequence ID" value="PXW61646.1"/>
    <property type="molecule type" value="Genomic_DNA"/>
</dbReference>
<name>A0A2V3UDQ7_9HYPH</name>
<dbReference type="Proteomes" id="UP000248021">
    <property type="component" value="Unassembled WGS sequence"/>
</dbReference>